<protein>
    <recommendedName>
        <fullName evidence="1">pyruvate synthase</fullName>
        <ecNumber evidence="1">1.2.7.1</ecNumber>
    </recommendedName>
</protein>
<dbReference type="AlphaFoldDB" id="A0A429GEJ4"/>
<name>A0A429GEJ4_9CREN</name>
<feature type="domain" description="Pyruvate/ketoisovalerate oxidoreductase catalytic" evidence="4">
    <location>
        <begin position="11"/>
        <end position="179"/>
    </location>
</feature>
<dbReference type="InterPro" id="IPR002869">
    <property type="entry name" value="Pyrv_flavodox_OxRed_cen"/>
</dbReference>
<dbReference type="InterPro" id="IPR051626">
    <property type="entry name" value="Oxidoreductase_gamma_subunit"/>
</dbReference>
<evidence type="ECO:0000256" key="2">
    <source>
        <dbReference type="ARBA" id="ARBA00023002"/>
    </source>
</evidence>
<comment type="catalytic activity">
    <reaction evidence="3">
        <text>2 oxidized [2Fe-2S]-[ferredoxin] + pyruvate + CoA = 2 reduced [2Fe-2S]-[ferredoxin] + acetyl-CoA + CO2 + H(+)</text>
        <dbReference type="Rhea" id="RHEA:12765"/>
        <dbReference type="Rhea" id="RHEA-COMP:10000"/>
        <dbReference type="Rhea" id="RHEA-COMP:10001"/>
        <dbReference type="ChEBI" id="CHEBI:15361"/>
        <dbReference type="ChEBI" id="CHEBI:15378"/>
        <dbReference type="ChEBI" id="CHEBI:16526"/>
        <dbReference type="ChEBI" id="CHEBI:33737"/>
        <dbReference type="ChEBI" id="CHEBI:33738"/>
        <dbReference type="ChEBI" id="CHEBI:57287"/>
        <dbReference type="ChEBI" id="CHEBI:57288"/>
        <dbReference type="EC" id="1.2.7.1"/>
    </reaction>
</comment>
<dbReference type="InterPro" id="IPR019752">
    <property type="entry name" value="Pyrv/ketoisovalerate_OxRed_cat"/>
</dbReference>
<reference evidence="5 6" key="1">
    <citation type="submission" date="2018-10" db="EMBL/GenBank/DDBJ databases">
        <title>Co-occurring genomic capacity for anaerobic methane metabolism and dissimilatory sulfite reduction discovered in the Korarchaeota.</title>
        <authorList>
            <person name="Mckay L.J."/>
            <person name="Dlakic M."/>
            <person name="Fields M.W."/>
            <person name="Delmont T.O."/>
            <person name="Eren A.M."/>
            <person name="Jay Z.J."/>
            <person name="Klingelsmith K.B."/>
            <person name="Rusch D.B."/>
            <person name="Inskeep W.P."/>
        </authorList>
    </citation>
    <scope>NUCLEOTIDE SEQUENCE [LARGE SCALE GENOMIC DNA]</scope>
    <source>
        <strain evidence="5 6">MDKW</strain>
    </source>
</reference>
<evidence type="ECO:0000256" key="1">
    <source>
        <dbReference type="ARBA" id="ARBA00012822"/>
    </source>
</evidence>
<dbReference type="EC" id="1.2.7.1" evidence="1"/>
<dbReference type="SUPFAM" id="SSF53323">
    <property type="entry name" value="Pyruvate-ferredoxin oxidoreductase, PFOR, domain III"/>
    <property type="match status" value="1"/>
</dbReference>
<dbReference type="OrthoDB" id="372091at2157"/>
<evidence type="ECO:0000313" key="5">
    <source>
        <dbReference type="EMBL" id="RSN72205.1"/>
    </source>
</evidence>
<dbReference type="Gene3D" id="3.40.920.10">
    <property type="entry name" value="Pyruvate-ferredoxin oxidoreductase, PFOR, domain III"/>
    <property type="match status" value="1"/>
</dbReference>
<keyword evidence="2" id="KW-0560">Oxidoreductase</keyword>
<dbReference type="Pfam" id="PF01558">
    <property type="entry name" value="POR"/>
    <property type="match status" value="1"/>
</dbReference>
<proteinExistence type="predicted"/>
<dbReference type="InterPro" id="IPR011894">
    <property type="entry name" value="PorC_KorC"/>
</dbReference>
<dbReference type="EMBL" id="RCOS01000164">
    <property type="protein sequence ID" value="RSN72205.1"/>
    <property type="molecule type" value="Genomic_DNA"/>
</dbReference>
<sequence>MLEEMRLHGRGGQGVVVLSELIADAAVREGKFARTFPWFGAARRGAPVVSFLIIGPKEFVSRSMVYNPKHLIVLDPALHRLMNLTQGFREKGLYLQNSSKDPASILEELGPKVKPGKVGTVDATKIAMDITGRSIPNIVMLGSFVRFTGLISLDTAIQVVKDRFPREAEAYEQCIREGYDKVNVKEVSA</sequence>
<dbReference type="RefSeq" id="WP_161969909.1">
    <property type="nucleotide sequence ID" value="NZ_RCOS01000164.1"/>
</dbReference>
<dbReference type="PANTHER" id="PTHR43366:SF1">
    <property type="entry name" value="PYRUVATE SYNTHASE SUBUNIT PORC"/>
    <property type="match status" value="1"/>
</dbReference>
<keyword evidence="6" id="KW-1185">Reference proteome</keyword>
<dbReference type="GO" id="GO:0019164">
    <property type="term" value="F:pyruvate synthase activity"/>
    <property type="evidence" value="ECO:0007669"/>
    <property type="project" value="UniProtKB-EC"/>
</dbReference>
<comment type="caution">
    <text evidence="5">The sequence shown here is derived from an EMBL/GenBank/DDBJ whole genome shotgun (WGS) entry which is preliminary data.</text>
</comment>
<dbReference type="PANTHER" id="PTHR43366">
    <property type="entry name" value="PYRUVATE SYNTHASE SUBUNIT PORC"/>
    <property type="match status" value="1"/>
</dbReference>
<accession>A0A429GEJ4</accession>
<dbReference type="Proteomes" id="UP000277582">
    <property type="component" value="Unassembled WGS sequence"/>
</dbReference>
<evidence type="ECO:0000313" key="6">
    <source>
        <dbReference type="Proteomes" id="UP000277582"/>
    </source>
</evidence>
<organism evidence="5 6">
    <name type="scientific">Candidatus Methanodesulfokora washburnensis</name>
    <dbReference type="NCBI Taxonomy" id="2478471"/>
    <lineage>
        <taxon>Archaea</taxon>
        <taxon>Thermoproteota</taxon>
        <taxon>Candidatus Korarchaeia</taxon>
        <taxon>Candidatus Korarchaeia incertae sedis</taxon>
        <taxon>Candidatus Methanodesulfokora</taxon>
    </lineage>
</organism>
<dbReference type="NCBIfam" id="TIGR02175">
    <property type="entry name" value="PorC_KorC"/>
    <property type="match status" value="1"/>
</dbReference>
<gene>
    <name evidence="5" type="ORF">D6D85_14710</name>
</gene>
<evidence type="ECO:0000259" key="4">
    <source>
        <dbReference type="Pfam" id="PF01558"/>
    </source>
</evidence>
<evidence type="ECO:0000256" key="3">
    <source>
        <dbReference type="ARBA" id="ARBA00049357"/>
    </source>
</evidence>